<comment type="catalytic activity">
    <reaction evidence="1">
        <text>2 a mycocerosyl-[mycocerosic acid synthase] + a phthiocerol = a dimycocerosyl phthiocerol + 2 holo-[mycocerosic acid synthase].</text>
        <dbReference type="EC" id="2.3.1.282"/>
    </reaction>
</comment>
<dbReference type="Gene3D" id="3.30.559.30">
    <property type="entry name" value="Nonribosomal peptide synthetase, condensation domain"/>
    <property type="match status" value="1"/>
</dbReference>
<dbReference type="Pfam" id="PF00668">
    <property type="entry name" value="Condensation"/>
    <property type="match status" value="1"/>
</dbReference>
<reference evidence="14 15" key="1">
    <citation type="submission" date="2018-08" db="EMBL/GenBank/DDBJ databases">
        <title>Chitinophagaceae sp. K23C18032701, a novel bacterium isolated from forest soil.</title>
        <authorList>
            <person name="Wang C."/>
        </authorList>
    </citation>
    <scope>NUCLEOTIDE SEQUENCE [LARGE SCALE GENOMIC DNA]</scope>
    <source>
        <strain evidence="14 15">K23C18032701</strain>
    </source>
</reference>
<dbReference type="AlphaFoldDB" id="A0A3E1NCW1"/>
<dbReference type="RefSeq" id="WP_116849740.1">
    <property type="nucleotide sequence ID" value="NZ_QTJU01000015.1"/>
</dbReference>
<dbReference type="EMBL" id="QTJU01000015">
    <property type="protein sequence ID" value="RFM25780.1"/>
    <property type="molecule type" value="Genomic_DNA"/>
</dbReference>
<evidence type="ECO:0000313" key="15">
    <source>
        <dbReference type="Proteomes" id="UP000261284"/>
    </source>
</evidence>
<protein>
    <recommendedName>
        <fullName evidence="6">Phthiocerol/phthiodiolone dimycocerosyl transferase</fullName>
        <ecNumber evidence="5">2.3.1.282</ecNumber>
    </recommendedName>
    <alternativeName>
        <fullName evidence="11">Acyltransferase PapA5</fullName>
    </alternativeName>
    <alternativeName>
        <fullName evidence="9">Phthiocerol/phthiodiolone O-acyltransferase</fullName>
    </alternativeName>
    <alternativeName>
        <fullName evidence="10">Polyketide synthase-associated protein A5</fullName>
    </alternativeName>
</protein>
<name>A0A3E1NCW1_9BACT</name>
<dbReference type="OrthoDB" id="863140at2"/>
<evidence type="ECO:0000259" key="13">
    <source>
        <dbReference type="Pfam" id="PF16911"/>
    </source>
</evidence>
<dbReference type="InterPro" id="IPR023213">
    <property type="entry name" value="CAT-like_dom_sf"/>
</dbReference>
<sequence>MSYENRPLGSTEKIFWLLDQTAPVHAVMSAEISGGITVNQCRAAIDQLQQRHPLFSVAIDSNGYKYPRFKAMPGQHIPLRVKEGYTHADVEQAMAHELATPFNWQQAPLLRMTLLRNENSFVLVFCFYHSISDGMSGLYIFRDFLQLLSGETLAPLAFPPSADELLNLPVDAAHPITEVTALKRKELAAPTVAIVHLSTALTAQLIDKARSENATVNSALCAAFTLATRQVSPLHNDNPVRITVPIATRAAIDAGEDSALYIGSTSVHYAAHGNDSFWDMARAATTHLKTAAAPEKLLAGYAGAHQWIFGESTAAQIAEVLQNSIIPREFMISNLVRWPFATTYGNYRLQAVMGPLALSGYPGDYTIGVITTQGSLCLSYATRTLRPALLETAVRILEAAC</sequence>
<evidence type="ECO:0000256" key="1">
    <source>
        <dbReference type="ARBA" id="ARBA00000026"/>
    </source>
</evidence>
<comment type="catalytic activity">
    <reaction evidence="2">
        <text>2 a mycocerosyl-[mycocerosic acid synthase] + a phenolphthiocerol = a dimycocerosyl phenolphthiocerol + 2 holo-[mycocerosic acid synthase].</text>
        <dbReference type="EC" id="2.3.1.282"/>
    </reaction>
</comment>
<dbReference type="Proteomes" id="UP000261284">
    <property type="component" value="Unassembled WGS sequence"/>
</dbReference>
<feature type="domain" description="Condensation" evidence="12">
    <location>
        <begin position="29"/>
        <end position="155"/>
    </location>
</feature>
<evidence type="ECO:0000256" key="4">
    <source>
        <dbReference type="ARBA" id="ARBA00006558"/>
    </source>
</evidence>
<comment type="caution">
    <text evidence="14">The sequence shown here is derived from an EMBL/GenBank/DDBJ whole genome shotgun (WGS) entry which is preliminary data.</text>
</comment>
<evidence type="ECO:0000256" key="9">
    <source>
        <dbReference type="ARBA" id="ARBA00030465"/>
    </source>
</evidence>
<keyword evidence="7" id="KW-0808">Transferase</keyword>
<dbReference type="SUPFAM" id="SSF52777">
    <property type="entry name" value="CoA-dependent acyltransferases"/>
    <property type="match status" value="2"/>
</dbReference>
<evidence type="ECO:0000256" key="8">
    <source>
        <dbReference type="ARBA" id="ARBA00023315"/>
    </source>
</evidence>
<dbReference type="PANTHER" id="PTHR28037">
    <property type="entry name" value="ALCOHOL O-ACETYLTRANSFERASE 1-RELATED"/>
    <property type="match status" value="1"/>
</dbReference>
<keyword evidence="8" id="KW-0012">Acyltransferase</keyword>
<feature type="domain" description="Phthiocerol/phthiodiolone dimycocerosyl transferase C-terminal" evidence="13">
    <location>
        <begin position="190"/>
        <end position="290"/>
    </location>
</feature>
<evidence type="ECO:0000256" key="6">
    <source>
        <dbReference type="ARBA" id="ARBA00013449"/>
    </source>
</evidence>
<evidence type="ECO:0000256" key="2">
    <source>
        <dbReference type="ARBA" id="ARBA00000625"/>
    </source>
</evidence>
<evidence type="ECO:0000313" key="14">
    <source>
        <dbReference type="EMBL" id="RFM25780.1"/>
    </source>
</evidence>
<evidence type="ECO:0000256" key="5">
    <source>
        <dbReference type="ARBA" id="ARBA00012866"/>
    </source>
</evidence>
<keyword evidence="15" id="KW-1185">Reference proteome</keyword>
<dbReference type="Gene3D" id="3.30.559.10">
    <property type="entry name" value="Chloramphenicol acetyltransferase-like domain"/>
    <property type="match status" value="1"/>
</dbReference>
<dbReference type="GO" id="GO:0016746">
    <property type="term" value="F:acyltransferase activity"/>
    <property type="evidence" value="ECO:0007669"/>
    <property type="project" value="UniProtKB-KW"/>
</dbReference>
<organism evidence="14 15">
    <name type="scientific">Deminuibacter soli</name>
    <dbReference type="NCBI Taxonomy" id="2291815"/>
    <lineage>
        <taxon>Bacteria</taxon>
        <taxon>Pseudomonadati</taxon>
        <taxon>Bacteroidota</taxon>
        <taxon>Chitinophagia</taxon>
        <taxon>Chitinophagales</taxon>
        <taxon>Chitinophagaceae</taxon>
        <taxon>Deminuibacter</taxon>
    </lineage>
</organism>
<proteinExistence type="inferred from homology"/>
<dbReference type="InterPro" id="IPR001242">
    <property type="entry name" value="Condensation_dom"/>
</dbReference>
<comment type="similarity">
    <text evidence="4">Belongs to the acyltransferase PapA5 family.</text>
</comment>
<dbReference type="InterPro" id="IPR031641">
    <property type="entry name" value="PapA_C"/>
</dbReference>
<evidence type="ECO:0000256" key="3">
    <source>
        <dbReference type="ARBA" id="ARBA00001907"/>
    </source>
</evidence>
<accession>A0A3E1NCW1</accession>
<evidence type="ECO:0000256" key="7">
    <source>
        <dbReference type="ARBA" id="ARBA00022679"/>
    </source>
</evidence>
<gene>
    <name evidence="14" type="ORF">DXN05_23420</name>
</gene>
<evidence type="ECO:0000256" key="11">
    <source>
        <dbReference type="ARBA" id="ARBA00033407"/>
    </source>
</evidence>
<comment type="catalytic activity">
    <reaction evidence="3">
        <text>2 a mycocerosyl-[mycocerosic acid synthase] + a phthiodiolone = a dimycocerosyl phthiodiolone + 2 holo-[mycocerosic acid synthase].</text>
        <dbReference type="EC" id="2.3.1.282"/>
    </reaction>
</comment>
<dbReference type="PANTHER" id="PTHR28037:SF1">
    <property type="entry name" value="ALCOHOL O-ACETYLTRANSFERASE 1-RELATED"/>
    <property type="match status" value="1"/>
</dbReference>
<dbReference type="InterPro" id="IPR052058">
    <property type="entry name" value="Alcohol_O-acetyltransferase"/>
</dbReference>
<dbReference type="EC" id="2.3.1.282" evidence="5"/>
<evidence type="ECO:0000256" key="10">
    <source>
        <dbReference type="ARBA" id="ARBA00032317"/>
    </source>
</evidence>
<evidence type="ECO:0000259" key="12">
    <source>
        <dbReference type="Pfam" id="PF00668"/>
    </source>
</evidence>
<dbReference type="Pfam" id="PF16911">
    <property type="entry name" value="PapA_C"/>
    <property type="match status" value="1"/>
</dbReference>